<evidence type="ECO:0000256" key="1">
    <source>
        <dbReference type="SAM" id="Phobius"/>
    </source>
</evidence>
<dbReference type="Proteomes" id="UP001326715">
    <property type="component" value="Chromosome"/>
</dbReference>
<sequence>MDSNLAKELFCLLPVVVIAASILLFRSGKKRAPFIVSGTQLPTPKVIQKSTISKGIVLEYKHRCRVGPAPEQALSGTWYKVDEMYKHDFEQWESPFIRVPFSKN</sequence>
<protein>
    <submittedName>
        <fullName evidence="2">Uncharacterized protein</fullName>
    </submittedName>
</protein>
<keyword evidence="1" id="KW-0472">Membrane</keyword>
<accession>A0A1K1LNS3</accession>
<reference evidence="2 4" key="1">
    <citation type="submission" date="2016-11" db="EMBL/GenBank/DDBJ databases">
        <authorList>
            <person name="Jaros S."/>
            <person name="Januszkiewicz K."/>
            <person name="Wedrychowicz H."/>
        </authorList>
    </citation>
    <scope>NUCLEOTIDE SEQUENCE [LARGE SCALE GENOMIC DNA]</scope>
    <source>
        <strain evidence="2 4">DSM 784</strain>
    </source>
</reference>
<dbReference type="RefSeq" id="WP_072356583.1">
    <property type="nucleotide sequence ID" value="NZ_CP139972.1"/>
</dbReference>
<feature type="transmembrane region" description="Helical" evidence="1">
    <location>
        <begin position="6"/>
        <end position="25"/>
    </location>
</feature>
<evidence type="ECO:0000313" key="2">
    <source>
        <dbReference type="EMBL" id="SFW12524.1"/>
    </source>
</evidence>
<proteinExistence type="predicted"/>
<evidence type="ECO:0000313" key="5">
    <source>
        <dbReference type="Proteomes" id="UP001326715"/>
    </source>
</evidence>
<dbReference type="STRING" id="1004.SAMN05661012_00084"/>
<organism evidence="2 4">
    <name type="scientific">Chitinophaga sancti</name>
    <dbReference type="NCBI Taxonomy" id="1004"/>
    <lineage>
        <taxon>Bacteria</taxon>
        <taxon>Pseudomonadati</taxon>
        <taxon>Bacteroidota</taxon>
        <taxon>Chitinophagia</taxon>
        <taxon>Chitinophagales</taxon>
        <taxon>Chitinophagaceae</taxon>
        <taxon>Chitinophaga</taxon>
    </lineage>
</organism>
<dbReference type="OrthoDB" id="673237at2"/>
<evidence type="ECO:0000313" key="4">
    <source>
        <dbReference type="Proteomes" id="UP000183788"/>
    </source>
</evidence>
<name>A0A1K1LNS3_9BACT</name>
<reference evidence="3 5" key="2">
    <citation type="submission" date="2023-11" db="EMBL/GenBank/DDBJ databases">
        <title>MicrobeMod: A computational toolkit for identifying prokaryotic methylation and restriction-modification with nanopore sequencing.</title>
        <authorList>
            <person name="Crits-Christoph A."/>
            <person name="Kang S.C."/>
            <person name="Lee H."/>
            <person name="Ostrov N."/>
        </authorList>
    </citation>
    <scope>NUCLEOTIDE SEQUENCE [LARGE SCALE GENOMIC DNA]</scope>
    <source>
        <strain evidence="3 5">ATCC 23090</strain>
    </source>
</reference>
<keyword evidence="1" id="KW-1133">Transmembrane helix</keyword>
<evidence type="ECO:0000313" key="3">
    <source>
        <dbReference type="EMBL" id="WQG89399.1"/>
    </source>
</evidence>
<keyword evidence="5" id="KW-1185">Reference proteome</keyword>
<keyword evidence="1" id="KW-0812">Transmembrane</keyword>
<gene>
    <name evidence="2" type="ORF">SAMN05661012_00084</name>
    <name evidence="3" type="ORF">SR876_31190</name>
</gene>
<dbReference type="EMBL" id="FPIZ01000001">
    <property type="protein sequence ID" value="SFW12524.1"/>
    <property type="molecule type" value="Genomic_DNA"/>
</dbReference>
<dbReference type="AlphaFoldDB" id="A0A1K1LNS3"/>
<dbReference type="Proteomes" id="UP000183788">
    <property type="component" value="Unassembled WGS sequence"/>
</dbReference>
<dbReference type="EMBL" id="CP140154">
    <property type="protein sequence ID" value="WQG89399.1"/>
    <property type="molecule type" value="Genomic_DNA"/>
</dbReference>